<evidence type="ECO:0000256" key="1">
    <source>
        <dbReference type="SAM" id="Phobius"/>
    </source>
</evidence>
<keyword evidence="1" id="KW-0812">Transmembrane</keyword>
<feature type="transmembrane region" description="Helical" evidence="1">
    <location>
        <begin position="35"/>
        <end position="60"/>
    </location>
</feature>
<keyword evidence="1" id="KW-1133">Transmembrane helix</keyword>
<protein>
    <recommendedName>
        <fullName evidence="2">DUF4328 domain-containing protein</fullName>
    </recommendedName>
</protein>
<reference evidence="3" key="2">
    <citation type="submission" date="2020-09" db="EMBL/GenBank/DDBJ databases">
        <authorList>
            <person name="Sun Q."/>
            <person name="Zhou Y."/>
        </authorList>
    </citation>
    <scope>NUCLEOTIDE SEQUENCE</scope>
    <source>
        <strain evidence="3">CGMCC 4.5737</strain>
    </source>
</reference>
<evidence type="ECO:0000313" key="4">
    <source>
        <dbReference type="Proteomes" id="UP000637578"/>
    </source>
</evidence>
<feature type="transmembrane region" description="Helical" evidence="1">
    <location>
        <begin position="80"/>
        <end position="100"/>
    </location>
</feature>
<dbReference type="EMBL" id="BMMK01000027">
    <property type="protein sequence ID" value="GGM71749.1"/>
    <property type="molecule type" value="Genomic_DNA"/>
</dbReference>
<organism evidence="3 4">
    <name type="scientific">Longimycelium tulufanense</name>
    <dbReference type="NCBI Taxonomy" id="907463"/>
    <lineage>
        <taxon>Bacteria</taxon>
        <taxon>Bacillati</taxon>
        <taxon>Actinomycetota</taxon>
        <taxon>Actinomycetes</taxon>
        <taxon>Pseudonocardiales</taxon>
        <taxon>Pseudonocardiaceae</taxon>
        <taxon>Longimycelium</taxon>
    </lineage>
</organism>
<gene>
    <name evidence="3" type="ORF">GCM10012275_47810</name>
</gene>
<name>A0A8J3FXX0_9PSEU</name>
<dbReference type="Proteomes" id="UP000637578">
    <property type="component" value="Unassembled WGS sequence"/>
</dbReference>
<sequence length="261" mass="28531">MGIVTLDNRSPVVPPASFGAPSMSELVDYRPVRGIAIAAVALVLLSAFHTALGMGARWYIYFGGGAVDPFSVWQRLFRYLALPGLLLEIAAPVVFIVWLWRARNNAELRCRAPHRLARGWTIGGWFCPIVQLWFPLILMIDVWRASDPRTPADAGELGVGRRSWLVYGWWIAWMLAAAINVASGLVSWGQTGWSTLLALTTVSALLTVAAAIMVALIVQTVTGWQTTTPFVPWWEAQAAQPVTPVPAPLPTPAPEPDVPRD</sequence>
<evidence type="ECO:0000313" key="3">
    <source>
        <dbReference type="EMBL" id="GGM71749.1"/>
    </source>
</evidence>
<dbReference type="InterPro" id="IPR025565">
    <property type="entry name" value="DUF4328"/>
</dbReference>
<feature type="domain" description="DUF4328" evidence="2">
    <location>
        <begin position="78"/>
        <end position="222"/>
    </location>
</feature>
<proteinExistence type="predicted"/>
<feature type="transmembrane region" description="Helical" evidence="1">
    <location>
        <begin position="196"/>
        <end position="218"/>
    </location>
</feature>
<keyword evidence="1" id="KW-0472">Membrane</keyword>
<dbReference type="AlphaFoldDB" id="A0A8J3FXX0"/>
<dbReference type="Pfam" id="PF14219">
    <property type="entry name" value="DUF4328"/>
    <property type="match status" value="1"/>
</dbReference>
<comment type="caution">
    <text evidence="3">The sequence shown here is derived from an EMBL/GenBank/DDBJ whole genome shotgun (WGS) entry which is preliminary data.</text>
</comment>
<reference evidence="3" key="1">
    <citation type="journal article" date="2014" name="Int. J. Syst. Evol. Microbiol.">
        <title>Complete genome sequence of Corynebacterium casei LMG S-19264T (=DSM 44701T), isolated from a smear-ripened cheese.</title>
        <authorList>
            <consortium name="US DOE Joint Genome Institute (JGI-PGF)"/>
            <person name="Walter F."/>
            <person name="Albersmeier A."/>
            <person name="Kalinowski J."/>
            <person name="Ruckert C."/>
        </authorList>
    </citation>
    <scope>NUCLEOTIDE SEQUENCE</scope>
    <source>
        <strain evidence="3">CGMCC 4.5737</strain>
    </source>
</reference>
<accession>A0A8J3FXX0</accession>
<evidence type="ECO:0000259" key="2">
    <source>
        <dbReference type="Pfam" id="PF14219"/>
    </source>
</evidence>
<feature type="transmembrane region" description="Helical" evidence="1">
    <location>
        <begin position="167"/>
        <end position="189"/>
    </location>
</feature>
<keyword evidence="4" id="KW-1185">Reference proteome</keyword>
<feature type="transmembrane region" description="Helical" evidence="1">
    <location>
        <begin position="120"/>
        <end position="140"/>
    </location>
</feature>